<protein>
    <submittedName>
        <fullName evidence="1">Uncharacterized protein</fullName>
    </submittedName>
</protein>
<sequence>MRYKWLSVEWPLSIAQLAARMKSMEFNSVQQHGFVIDKVRDDTLEARYIEKINYTDTITDPFGNETSFDRTEYRESAFRVTKTSPSLEFINSPRSLQAVLSRFSEITDFTVSIEELQVDVLAWAEELLKAVKDAGGLDSMQISKLELGNKAFAKLLVSGEKDIKDACAQLVGDRKHTLEKIRIRLQPPLKGTIVLSNGGSATLSVEEVSEHVVCLLRGSLNVALSEGKPI</sequence>
<evidence type="ECO:0000313" key="1">
    <source>
        <dbReference type="EMBL" id="OLS60645.1"/>
    </source>
</evidence>
<gene>
    <name evidence="1" type="ORF">PSEMO_44200</name>
</gene>
<accession>A0A1Q9QZU7</accession>
<organism evidence="1 2">
    <name type="scientific">Pseudomonas putida</name>
    <name type="common">Arthrobacter siderocapsulatus</name>
    <dbReference type="NCBI Taxonomy" id="303"/>
    <lineage>
        <taxon>Bacteria</taxon>
        <taxon>Pseudomonadati</taxon>
        <taxon>Pseudomonadota</taxon>
        <taxon>Gammaproteobacteria</taxon>
        <taxon>Pseudomonadales</taxon>
        <taxon>Pseudomonadaceae</taxon>
        <taxon>Pseudomonas</taxon>
    </lineage>
</organism>
<reference evidence="1 2" key="1">
    <citation type="submission" date="2016-10" db="EMBL/GenBank/DDBJ databases">
        <title>Genome Sequence of Pseudomonas putida GM4FR.</title>
        <authorList>
            <person name="Poehlein A."/>
            <person name="Wemheuer F."/>
            <person name="Hollensteiner J."/>
            <person name="Wemheuer B."/>
        </authorList>
    </citation>
    <scope>NUCLEOTIDE SEQUENCE [LARGE SCALE GENOMIC DNA]</scope>
    <source>
        <strain evidence="1 2">GM4FR</strain>
    </source>
</reference>
<name>A0A1Q9QZU7_PSEPU</name>
<dbReference type="EMBL" id="MKZO01000041">
    <property type="protein sequence ID" value="OLS60645.1"/>
    <property type="molecule type" value="Genomic_DNA"/>
</dbReference>
<dbReference type="RefSeq" id="WP_075805171.1">
    <property type="nucleotide sequence ID" value="NZ_MKZO01000041.1"/>
</dbReference>
<comment type="caution">
    <text evidence="1">The sequence shown here is derived from an EMBL/GenBank/DDBJ whole genome shotgun (WGS) entry which is preliminary data.</text>
</comment>
<dbReference type="AlphaFoldDB" id="A0A1Q9QZU7"/>
<dbReference type="OrthoDB" id="6626044at2"/>
<evidence type="ECO:0000313" key="2">
    <source>
        <dbReference type="Proteomes" id="UP000186736"/>
    </source>
</evidence>
<proteinExistence type="predicted"/>
<dbReference type="Proteomes" id="UP000186736">
    <property type="component" value="Unassembled WGS sequence"/>
</dbReference>